<gene>
    <name evidence="1" type="ORF">ASZ90_006606</name>
</gene>
<evidence type="ECO:0000313" key="1">
    <source>
        <dbReference type="EMBL" id="KUG23596.1"/>
    </source>
</evidence>
<protein>
    <submittedName>
        <fullName evidence="1">Uncharacterized protein</fullName>
    </submittedName>
</protein>
<sequence length="127" mass="14527">MELEDELFNDGLPKAYYKHNDKGQYVLETNAPWAEKVSVALLISGNRANLEEIRKAVIAGQKSPLCYYIEMRQMTPHMLSKAAGIAIFRVNRHLRPEIFAKLKPSVLNRYSKALRVTLEELKTVPNI</sequence>
<organism evidence="1">
    <name type="scientific">hydrocarbon metagenome</name>
    <dbReference type="NCBI Taxonomy" id="938273"/>
    <lineage>
        <taxon>unclassified sequences</taxon>
        <taxon>metagenomes</taxon>
        <taxon>ecological metagenomes</taxon>
    </lineage>
</organism>
<reference evidence="1" key="1">
    <citation type="journal article" date="2015" name="Proc. Natl. Acad. Sci. U.S.A.">
        <title>Networks of energetic and metabolic interactions define dynamics in microbial communities.</title>
        <authorList>
            <person name="Embree M."/>
            <person name="Liu J.K."/>
            <person name="Al-Bassam M.M."/>
            <person name="Zengler K."/>
        </authorList>
    </citation>
    <scope>NUCLEOTIDE SEQUENCE</scope>
</reference>
<name>A0A0W8FRZ3_9ZZZZ</name>
<comment type="caution">
    <text evidence="1">The sequence shown here is derived from an EMBL/GenBank/DDBJ whole genome shotgun (WGS) entry which is preliminary data.</text>
</comment>
<accession>A0A0W8FRZ3</accession>
<proteinExistence type="predicted"/>
<dbReference type="AlphaFoldDB" id="A0A0W8FRZ3"/>
<dbReference type="EMBL" id="LNQE01000897">
    <property type="protein sequence ID" value="KUG23596.1"/>
    <property type="molecule type" value="Genomic_DNA"/>
</dbReference>